<evidence type="ECO:0000259" key="2">
    <source>
        <dbReference type="Pfam" id="PF07859"/>
    </source>
</evidence>
<feature type="domain" description="Alpha/beta hydrolase fold-3" evidence="2">
    <location>
        <begin position="99"/>
        <end position="320"/>
    </location>
</feature>
<dbReference type="Proteomes" id="UP001355207">
    <property type="component" value="Chromosome 7"/>
</dbReference>
<dbReference type="AlphaFoldDB" id="A0AAX4K2D4"/>
<dbReference type="Gene3D" id="3.40.50.1820">
    <property type="entry name" value="alpha/beta hydrolase"/>
    <property type="match status" value="1"/>
</dbReference>
<dbReference type="GO" id="GO:0016787">
    <property type="term" value="F:hydrolase activity"/>
    <property type="evidence" value="ECO:0007669"/>
    <property type="project" value="UniProtKB-KW"/>
</dbReference>
<dbReference type="InterPro" id="IPR013094">
    <property type="entry name" value="AB_hydrolase_3"/>
</dbReference>
<evidence type="ECO:0000313" key="3">
    <source>
        <dbReference type="EMBL" id="WWC90920.1"/>
    </source>
</evidence>
<dbReference type="PANTHER" id="PTHR48081">
    <property type="entry name" value="AB HYDROLASE SUPERFAMILY PROTEIN C4A8.06C"/>
    <property type="match status" value="1"/>
</dbReference>
<proteinExistence type="predicted"/>
<evidence type="ECO:0000313" key="4">
    <source>
        <dbReference type="Proteomes" id="UP001355207"/>
    </source>
</evidence>
<accession>A0AAX4K2D4</accession>
<dbReference type="InterPro" id="IPR029058">
    <property type="entry name" value="AB_hydrolase_fold"/>
</dbReference>
<reference evidence="3 4" key="1">
    <citation type="submission" date="2024-01" db="EMBL/GenBank/DDBJ databases">
        <title>Comparative genomics of Cryptococcus and Kwoniella reveals pathogenesis evolution and contrasting modes of karyotype evolution via chromosome fusion or intercentromeric recombination.</title>
        <authorList>
            <person name="Coelho M.A."/>
            <person name="David-Palma M."/>
            <person name="Shea T."/>
            <person name="Bowers K."/>
            <person name="McGinley-Smith S."/>
            <person name="Mohammad A.W."/>
            <person name="Gnirke A."/>
            <person name="Yurkov A.M."/>
            <person name="Nowrousian M."/>
            <person name="Sun S."/>
            <person name="Cuomo C.A."/>
            <person name="Heitman J."/>
        </authorList>
    </citation>
    <scope>NUCLEOTIDE SEQUENCE [LARGE SCALE GENOMIC DNA]</scope>
    <source>
        <strain evidence="3 4">CBS 6074</strain>
    </source>
</reference>
<organism evidence="3 4">
    <name type="scientific">Kwoniella dendrophila CBS 6074</name>
    <dbReference type="NCBI Taxonomy" id="1295534"/>
    <lineage>
        <taxon>Eukaryota</taxon>
        <taxon>Fungi</taxon>
        <taxon>Dikarya</taxon>
        <taxon>Basidiomycota</taxon>
        <taxon>Agaricomycotina</taxon>
        <taxon>Tremellomycetes</taxon>
        <taxon>Tremellales</taxon>
        <taxon>Cryptococcaceae</taxon>
        <taxon>Kwoniella</taxon>
    </lineage>
</organism>
<dbReference type="SUPFAM" id="SSF53474">
    <property type="entry name" value="alpha/beta-Hydrolases"/>
    <property type="match status" value="1"/>
</dbReference>
<gene>
    <name evidence="3" type="ORF">L201_005858</name>
</gene>
<sequence>MEIEVHPISERTWFMHLLLILLRPFKPNLVKPPSPTKLKSSLEFSINHSPKLQIPNSVKKKCVVSEKSINDIWCYDLCYRDSLRVKGDEIGNVEKKDRMLYFCGGGFQAPPSSQHWSFVIELARKLPHMNITVISYPLAPFTNASKAIPALVDLYKEISIESQRSDEDIHLGGDSSGGNIALSLTLQLLSISSMASDQVKEIKLPKSLILISPVVDCSNSNPEMREIDKLDPVLSVKYTGQVAEKWRGGDQVSGLDPLVSPLKCGQEVLLKLKENGIIVNGIVGTWDVLSLDTMKLIDRLKALNIKGSWYIGQGQMHCFPLAWRYGLGNSERAKDWVIDTIRKSSM</sequence>
<dbReference type="Pfam" id="PF07859">
    <property type="entry name" value="Abhydrolase_3"/>
    <property type="match status" value="1"/>
</dbReference>
<dbReference type="InterPro" id="IPR050300">
    <property type="entry name" value="GDXG_lipolytic_enzyme"/>
</dbReference>
<name>A0AAX4K2D4_9TREE</name>
<evidence type="ECO:0000256" key="1">
    <source>
        <dbReference type="ARBA" id="ARBA00022801"/>
    </source>
</evidence>
<dbReference type="GeneID" id="91096528"/>
<dbReference type="PANTHER" id="PTHR48081:SF8">
    <property type="entry name" value="ALPHA_BETA HYDROLASE FOLD-3 DOMAIN-CONTAINING PROTEIN-RELATED"/>
    <property type="match status" value="1"/>
</dbReference>
<keyword evidence="4" id="KW-1185">Reference proteome</keyword>
<keyword evidence="1" id="KW-0378">Hydrolase</keyword>
<protein>
    <recommendedName>
        <fullName evidence="2">Alpha/beta hydrolase fold-3 domain-containing protein</fullName>
    </recommendedName>
</protein>
<dbReference type="EMBL" id="CP144104">
    <property type="protein sequence ID" value="WWC90920.1"/>
    <property type="molecule type" value="Genomic_DNA"/>
</dbReference>
<dbReference type="RefSeq" id="XP_066077683.1">
    <property type="nucleotide sequence ID" value="XM_066221586.1"/>
</dbReference>